<feature type="transmembrane region" description="Helical" evidence="1">
    <location>
        <begin position="12"/>
        <end position="37"/>
    </location>
</feature>
<gene>
    <name evidence="2" type="ORF">STENOSP10_02180</name>
</gene>
<sequence>MNRVRSQARHHRLISAGIAGAVTLAGSCLLPVLVLLLPAGFSPGEFIMPVADGAAQLQIASLVLLGSCALATFAGLWASAPSPEPASTARRMVASLILLATTLLIILASRAYLMRMLSGGAPTTGRGLVVATVVGAAVQFLVARVLASRWLRVQAS</sequence>
<protein>
    <submittedName>
        <fullName evidence="2">Uncharacterized protein</fullName>
    </submittedName>
</protein>
<reference evidence="3" key="1">
    <citation type="submission" date="2023-07" db="EMBL/GenBank/DDBJ databases">
        <title>Genome sequence of Stenotrophomonas sp. Alg010 isolated from Sargassum waste.</title>
        <authorList>
            <person name="Mohapatra"/>
            <person name="B.R."/>
        </authorList>
    </citation>
    <scope>NUCLEOTIDE SEQUENCE [LARGE SCALE GENOMIC DNA]</scope>
    <source>
        <strain evidence="3">Alg010</strain>
    </source>
</reference>
<dbReference type="RefSeq" id="WP_338167367.1">
    <property type="nucleotide sequence ID" value="NZ_BTRJ01000001.1"/>
</dbReference>
<dbReference type="PROSITE" id="PS51257">
    <property type="entry name" value="PROKAR_LIPOPROTEIN"/>
    <property type="match status" value="1"/>
</dbReference>
<organism evidence="2 3">
    <name type="scientific">Stenotrophomonas sepilia</name>
    <dbReference type="NCBI Taxonomy" id="2860290"/>
    <lineage>
        <taxon>Bacteria</taxon>
        <taxon>Pseudomonadati</taxon>
        <taxon>Pseudomonadota</taxon>
        <taxon>Gammaproteobacteria</taxon>
        <taxon>Lysobacterales</taxon>
        <taxon>Lysobacteraceae</taxon>
        <taxon>Stenotrophomonas</taxon>
        <taxon>Stenotrophomonas maltophilia group</taxon>
    </lineage>
</organism>
<dbReference type="Proteomes" id="UP001306668">
    <property type="component" value="Unassembled WGS sequence"/>
</dbReference>
<dbReference type="EMBL" id="BTRJ01000001">
    <property type="protein sequence ID" value="GMR25999.1"/>
    <property type="molecule type" value="Genomic_DNA"/>
</dbReference>
<name>A0ABQ6Q724_9GAMM</name>
<feature type="transmembrane region" description="Helical" evidence="1">
    <location>
        <begin position="92"/>
        <end position="113"/>
    </location>
</feature>
<feature type="transmembrane region" description="Helical" evidence="1">
    <location>
        <begin position="57"/>
        <end position="80"/>
    </location>
</feature>
<keyword evidence="1" id="KW-1133">Transmembrane helix</keyword>
<keyword evidence="1" id="KW-0472">Membrane</keyword>
<evidence type="ECO:0000313" key="2">
    <source>
        <dbReference type="EMBL" id="GMR25999.1"/>
    </source>
</evidence>
<evidence type="ECO:0000256" key="1">
    <source>
        <dbReference type="SAM" id="Phobius"/>
    </source>
</evidence>
<feature type="transmembrane region" description="Helical" evidence="1">
    <location>
        <begin position="125"/>
        <end position="147"/>
    </location>
</feature>
<comment type="caution">
    <text evidence="2">The sequence shown here is derived from an EMBL/GenBank/DDBJ whole genome shotgun (WGS) entry which is preliminary data.</text>
</comment>
<proteinExistence type="predicted"/>
<accession>A0ABQ6Q724</accession>
<keyword evidence="1" id="KW-0812">Transmembrane</keyword>
<evidence type="ECO:0000313" key="3">
    <source>
        <dbReference type="Proteomes" id="UP001306668"/>
    </source>
</evidence>
<keyword evidence="3" id="KW-1185">Reference proteome</keyword>